<gene>
    <name evidence="9" type="ORF">GMARGA_LOCUS22562</name>
</gene>
<dbReference type="InterPro" id="IPR011320">
    <property type="entry name" value="RNase_H1_N"/>
</dbReference>
<dbReference type="InterPro" id="IPR036397">
    <property type="entry name" value="RNaseH_sf"/>
</dbReference>
<comment type="similarity">
    <text evidence="2">Belongs to the RNase H family.</text>
</comment>
<keyword evidence="6" id="KW-0255">Endonuclease</keyword>
<evidence type="ECO:0000256" key="3">
    <source>
        <dbReference type="ARBA" id="ARBA00012180"/>
    </source>
</evidence>
<dbReference type="InterPro" id="IPR009027">
    <property type="entry name" value="Ribosomal_bL9/RNase_H1_N"/>
</dbReference>
<evidence type="ECO:0000313" key="10">
    <source>
        <dbReference type="Proteomes" id="UP000789901"/>
    </source>
</evidence>
<dbReference type="Pfam" id="PF00075">
    <property type="entry name" value="RNase_H"/>
    <property type="match status" value="1"/>
</dbReference>
<dbReference type="InterPro" id="IPR012337">
    <property type="entry name" value="RNaseH-like_sf"/>
</dbReference>
<evidence type="ECO:0000256" key="7">
    <source>
        <dbReference type="ARBA" id="ARBA00022801"/>
    </source>
</evidence>
<sequence length="156" mass="18549">MALLSVKMPKSLDNIFYVVLIGHTPGIYDTLEKYKEQVNNFPFAYYRKCLTLEKANEFFNNYQLKTKRKNEILNLNDKIVIYTDGSCKDNEKAELYTVIRAIETCENQDKVIEIKTDSRYVVNACEVWINNWKKNNWKTLRNKVVKNKDLFEKLDF</sequence>
<dbReference type="PROSITE" id="PS50879">
    <property type="entry name" value="RNASE_H_1"/>
    <property type="match status" value="1"/>
</dbReference>
<reference evidence="9 10" key="1">
    <citation type="submission" date="2021-06" db="EMBL/GenBank/DDBJ databases">
        <authorList>
            <person name="Kallberg Y."/>
            <person name="Tangrot J."/>
            <person name="Rosling A."/>
        </authorList>
    </citation>
    <scope>NUCLEOTIDE SEQUENCE [LARGE SCALE GENOMIC DNA]</scope>
    <source>
        <strain evidence="9 10">120-4 pot B 10/14</strain>
    </source>
</reference>
<dbReference type="SUPFAM" id="SSF55658">
    <property type="entry name" value="L9 N-domain-like"/>
    <property type="match status" value="1"/>
</dbReference>
<dbReference type="EC" id="3.1.26.4" evidence="3"/>
<dbReference type="SUPFAM" id="SSF53098">
    <property type="entry name" value="Ribonuclease H-like"/>
    <property type="match status" value="1"/>
</dbReference>
<evidence type="ECO:0000256" key="5">
    <source>
        <dbReference type="ARBA" id="ARBA00022723"/>
    </source>
</evidence>
<proteinExistence type="inferred from homology"/>
<evidence type="ECO:0000256" key="4">
    <source>
        <dbReference type="ARBA" id="ARBA00022722"/>
    </source>
</evidence>
<evidence type="ECO:0000313" key="9">
    <source>
        <dbReference type="EMBL" id="CAG8798262.1"/>
    </source>
</evidence>
<dbReference type="Proteomes" id="UP000789901">
    <property type="component" value="Unassembled WGS sequence"/>
</dbReference>
<feature type="domain" description="RNase H type-1" evidence="8">
    <location>
        <begin position="75"/>
        <end position="156"/>
    </location>
</feature>
<dbReference type="PANTHER" id="PTHR10642:SF26">
    <property type="entry name" value="RIBONUCLEASE H1"/>
    <property type="match status" value="1"/>
</dbReference>
<comment type="catalytic activity">
    <reaction evidence="1">
        <text>Endonucleolytic cleavage to 5'-phosphomonoester.</text>
        <dbReference type="EC" id="3.1.26.4"/>
    </reaction>
</comment>
<dbReference type="InterPro" id="IPR037056">
    <property type="entry name" value="RNase_H1_N_sf"/>
</dbReference>
<dbReference type="Gene3D" id="3.30.420.10">
    <property type="entry name" value="Ribonuclease H-like superfamily/Ribonuclease H"/>
    <property type="match status" value="1"/>
</dbReference>
<dbReference type="PANTHER" id="PTHR10642">
    <property type="entry name" value="RIBONUCLEASE H1"/>
    <property type="match status" value="1"/>
</dbReference>
<name>A0ABN7VU36_GIGMA</name>
<dbReference type="Gene3D" id="3.40.970.10">
    <property type="entry name" value="Ribonuclease H1, N-terminal domain"/>
    <property type="match status" value="1"/>
</dbReference>
<dbReference type="EMBL" id="CAJVQB010021896">
    <property type="protein sequence ID" value="CAG8798262.1"/>
    <property type="molecule type" value="Genomic_DNA"/>
</dbReference>
<dbReference type="InterPro" id="IPR050092">
    <property type="entry name" value="RNase_H"/>
</dbReference>
<accession>A0ABN7VU36</accession>
<keyword evidence="10" id="KW-1185">Reference proteome</keyword>
<evidence type="ECO:0000256" key="2">
    <source>
        <dbReference type="ARBA" id="ARBA00005300"/>
    </source>
</evidence>
<evidence type="ECO:0000256" key="6">
    <source>
        <dbReference type="ARBA" id="ARBA00022759"/>
    </source>
</evidence>
<dbReference type="Pfam" id="PF01693">
    <property type="entry name" value="Cauli_VI"/>
    <property type="match status" value="1"/>
</dbReference>
<keyword evidence="4" id="KW-0540">Nuclease</keyword>
<keyword evidence="7" id="KW-0378">Hydrolase</keyword>
<evidence type="ECO:0000259" key="8">
    <source>
        <dbReference type="PROSITE" id="PS50879"/>
    </source>
</evidence>
<organism evidence="9 10">
    <name type="scientific">Gigaspora margarita</name>
    <dbReference type="NCBI Taxonomy" id="4874"/>
    <lineage>
        <taxon>Eukaryota</taxon>
        <taxon>Fungi</taxon>
        <taxon>Fungi incertae sedis</taxon>
        <taxon>Mucoromycota</taxon>
        <taxon>Glomeromycotina</taxon>
        <taxon>Glomeromycetes</taxon>
        <taxon>Diversisporales</taxon>
        <taxon>Gigasporaceae</taxon>
        <taxon>Gigaspora</taxon>
    </lineage>
</organism>
<keyword evidence="5" id="KW-0479">Metal-binding</keyword>
<protein>
    <recommendedName>
        <fullName evidence="3">ribonuclease H</fullName>
        <ecNumber evidence="3">3.1.26.4</ecNumber>
    </recommendedName>
</protein>
<evidence type="ECO:0000256" key="1">
    <source>
        <dbReference type="ARBA" id="ARBA00000077"/>
    </source>
</evidence>
<dbReference type="InterPro" id="IPR002156">
    <property type="entry name" value="RNaseH_domain"/>
</dbReference>
<comment type="caution">
    <text evidence="9">The sequence shown here is derived from an EMBL/GenBank/DDBJ whole genome shotgun (WGS) entry which is preliminary data.</text>
</comment>